<dbReference type="EMBL" id="LC066371">
    <property type="protein sequence ID" value="BAT26128.1"/>
    <property type="molecule type" value="Genomic_DNA"/>
</dbReference>
<dbReference type="InterPro" id="IPR013154">
    <property type="entry name" value="ADH-like_N"/>
</dbReference>
<dbReference type="SMART" id="SM00829">
    <property type="entry name" value="PKS_ER"/>
    <property type="match status" value="1"/>
</dbReference>
<reference evidence="2" key="1">
    <citation type="journal article" date="2015" name="Proc. Natl. Acad. Sci. U.S.A.">
        <title>Bacterial clade with the ribosomal RNA operon on a small plasmid rather than the chromosome.</title>
        <authorList>
            <person name="Anda M."/>
            <person name="Ohtsubo Y."/>
            <person name="Okubo T."/>
            <person name="Sugawara M."/>
            <person name="Nagata Y."/>
            <person name="Tsuda M."/>
            <person name="Minamisawa K."/>
            <person name="Mitsui H."/>
        </authorList>
    </citation>
    <scope>NUCLEOTIDE SEQUENCE</scope>
    <source>
        <strain evidence="2">DSM 21988</strain>
    </source>
</reference>
<dbReference type="InterPro" id="IPR013149">
    <property type="entry name" value="ADH-like_C"/>
</dbReference>
<organism evidence="2">
    <name type="scientific">Aureimonas altamirensis</name>
    <dbReference type="NCBI Taxonomy" id="370622"/>
    <lineage>
        <taxon>Bacteria</taxon>
        <taxon>Pseudomonadati</taxon>
        <taxon>Pseudomonadota</taxon>
        <taxon>Alphaproteobacteria</taxon>
        <taxon>Hyphomicrobiales</taxon>
        <taxon>Aurantimonadaceae</taxon>
        <taxon>Aureimonas</taxon>
    </lineage>
</organism>
<evidence type="ECO:0000259" key="1">
    <source>
        <dbReference type="SMART" id="SM00829"/>
    </source>
</evidence>
<dbReference type="InterPro" id="IPR011032">
    <property type="entry name" value="GroES-like_sf"/>
</dbReference>
<dbReference type="RefSeq" id="WP_060607956.1">
    <property type="nucleotide sequence ID" value="NZ_BBWQ01000018.1"/>
</dbReference>
<accession>A0A0P0YX68</accession>
<protein>
    <submittedName>
        <fullName evidence="2">ABC-type Fe3+-siderophore transport system, permease component</fullName>
    </submittedName>
</protein>
<dbReference type="Gene3D" id="3.40.50.720">
    <property type="entry name" value="NAD(P)-binding Rossmann-like Domain"/>
    <property type="match status" value="1"/>
</dbReference>
<dbReference type="Gene3D" id="3.90.180.10">
    <property type="entry name" value="Medium-chain alcohol dehydrogenases, catalytic domain"/>
    <property type="match status" value="1"/>
</dbReference>
<dbReference type="PANTHER" id="PTHR45033:SF2">
    <property type="entry name" value="ZINC-TYPE ALCOHOL DEHYDROGENASE-LIKE PROTEIN C1773.06C"/>
    <property type="match status" value="1"/>
</dbReference>
<sequence>MHGIELGGPAVTTIKRVSIAEPGPVGHGQALVRMRAAAFNYLDRLVATGSYPGALYPNVPVADGAGEVIATGDGVEGVSVGDRVAVHPKALWIAGAGTARNNGAMRGVTIPGSLVELALVDAASLVVAPAHLGFEAIASLPIPATTSWNALRAGDIGPGSTVVLPGTGVTSLQTLQLAKAAGARVIVTSSSDEKLSRARSMGADEGINYRAIPEWQDEVLRLTDGVGADLVLETTGADTFARSLAAVRHGGTVFAIGFVSGRETPLDVLTVIGKAIRLIGGNTGSAADFRAATNAIAALGIEPVIARTFGVGEITGAYATLLAGEQFGKIAIALDW</sequence>
<dbReference type="AlphaFoldDB" id="A0A0P0YX68"/>
<proteinExistence type="predicted"/>
<dbReference type="Pfam" id="PF00107">
    <property type="entry name" value="ADH_zinc_N"/>
    <property type="match status" value="1"/>
</dbReference>
<dbReference type="CDD" id="cd08276">
    <property type="entry name" value="MDR7"/>
    <property type="match status" value="1"/>
</dbReference>
<dbReference type="PANTHER" id="PTHR45033">
    <property type="match status" value="1"/>
</dbReference>
<dbReference type="Pfam" id="PF08240">
    <property type="entry name" value="ADH_N"/>
    <property type="match status" value="1"/>
</dbReference>
<feature type="domain" description="Enoyl reductase (ER)" evidence="1">
    <location>
        <begin position="7"/>
        <end position="332"/>
    </location>
</feature>
<name>A0A0P0YX68_9HYPH</name>
<dbReference type="SUPFAM" id="SSF51735">
    <property type="entry name" value="NAD(P)-binding Rossmann-fold domains"/>
    <property type="match status" value="1"/>
</dbReference>
<dbReference type="GO" id="GO:0016491">
    <property type="term" value="F:oxidoreductase activity"/>
    <property type="evidence" value="ECO:0007669"/>
    <property type="project" value="InterPro"/>
</dbReference>
<dbReference type="InterPro" id="IPR036291">
    <property type="entry name" value="NAD(P)-bd_dom_sf"/>
</dbReference>
<evidence type="ECO:0000313" key="2">
    <source>
        <dbReference type="EMBL" id="BAT26128.1"/>
    </source>
</evidence>
<dbReference type="InterPro" id="IPR052711">
    <property type="entry name" value="Zinc_ADH-like"/>
</dbReference>
<dbReference type="SUPFAM" id="SSF50129">
    <property type="entry name" value="GroES-like"/>
    <property type="match status" value="1"/>
</dbReference>
<dbReference type="InterPro" id="IPR020843">
    <property type="entry name" value="ER"/>
</dbReference>